<evidence type="ECO:0000256" key="1">
    <source>
        <dbReference type="SAM" id="Phobius"/>
    </source>
</evidence>
<evidence type="ECO:0000313" key="3">
    <source>
        <dbReference type="WBParaSite" id="HCON_00125795-00002"/>
    </source>
</evidence>
<feature type="transmembrane region" description="Helical" evidence="1">
    <location>
        <begin position="162"/>
        <end position="183"/>
    </location>
</feature>
<sequence length="248" mass="27058">QGPPANLCTMYSTIRKIKSSHSSHLNIPRIEVRRSSSLQFPLSSPIIIDDAKLSEVSALSRSSSIYSSNNQSQYSVNPKMHKCRAYVGCCQLRLASCLIGMLSIGISVITICCLLSVSGNLSAEVQSMVTAPIAGLVLFQIATAMLLIIGVLIDTHYLLVPFLLNTVVHVCLAIGIATTVLISANDIRRVYGPHIVIVCAVGLALYVWFTCVVAMTIALIRHKRRQGYDHQEDFETSRPIDRVSSTVI</sequence>
<organism evidence="2 3">
    <name type="scientific">Haemonchus contortus</name>
    <name type="common">Barber pole worm</name>
    <dbReference type="NCBI Taxonomy" id="6289"/>
    <lineage>
        <taxon>Eukaryota</taxon>
        <taxon>Metazoa</taxon>
        <taxon>Ecdysozoa</taxon>
        <taxon>Nematoda</taxon>
        <taxon>Chromadorea</taxon>
        <taxon>Rhabditida</taxon>
        <taxon>Rhabditina</taxon>
        <taxon>Rhabditomorpha</taxon>
        <taxon>Strongyloidea</taxon>
        <taxon>Trichostrongylidae</taxon>
        <taxon>Haemonchus</taxon>
    </lineage>
</organism>
<dbReference type="AlphaFoldDB" id="A0A912MSR6"/>
<reference evidence="3" key="1">
    <citation type="submission" date="2022-10" db="UniProtKB">
        <authorList>
            <consortium name="WormBaseParasite"/>
        </authorList>
    </citation>
    <scope>IDENTIFICATION</scope>
    <source>
        <strain evidence="3">MHco3</strain>
    </source>
</reference>
<dbReference type="WBParaSite" id="HCON_00125795-00002">
    <property type="protein sequence ID" value="HCON_00125795-00002"/>
    <property type="gene ID" value="HCON_00125795"/>
</dbReference>
<feature type="transmembrane region" description="Helical" evidence="1">
    <location>
        <begin position="94"/>
        <end position="117"/>
    </location>
</feature>
<keyword evidence="1" id="KW-0472">Membrane</keyword>
<keyword evidence="1" id="KW-1133">Transmembrane helix</keyword>
<dbReference type="Proteomes" id="UP000025227">
    <property type="component" value="Unplaced"/>
</dbReference>
<name>A0A912MSR6_HAECO</name>
<keyword evidence="1" id="KW-0812">Transmembrane</keyword>
<evidence type="ECO:0000313" key="2">
    <source>
        <dbReference type="Proteomes" id="UP000025227"/>
    </source>
</evidence>
<proteinExistence type="predicted"/>
<feature type="transmembrane region" description="Helical" evidence="1">
    <location>
        <begin position="129"/>
        <end position="153"/>
    </location>
</feature>
<keyword evidence="2" id="KW-1185">Reference proteome</keyword>
<feature type="transmembrane region" description="Helical" evidence="1">
    <location>
        <begin position="195"/>
        <end position="220"/>
    </location>
</feature>
<accession>A0A912MSR6</accession>
<protein>
    <submittedName>
        <fullName evidence="3">MARVEL domain-containing protein</fullName>
    </submittedName>
</protein>